<organism evidence="2">
    <name type="scientific">Rhizophora mucronata</name>
    <name type="common">Asiatic mangrove</name>
    <dbReference type="NCBI Taxonomy" id="61149"/>
    <lineage>
        <taxon>Eukaryota</taxon>
        <taxon>Viridiplantae</taxon>
        <taxon>Streptophyta</taxon>
        <taxon>Embryophyta</taxon>
        <taxon>Tracheophyta</taxon>
        <taxon>Spermatophyta</taxon>
        <taxon>Magnoliopsida</taxon>
        <taxon>eudicotyledons</taxon>
        <taxon>Gunneridae</taxon>
        <taxon>Pentapetalae</taxon>
        <taxon>rosids</taxon>
        <taxon>fabids</taxon>
        <taxon>Malpighiales</taxon>
        <taxon>Rhizophoraceae</taxon>
        <taxon>Rhizophora</taxon>
    </lineage>
</organism>
<dbReference type="EMBL" id="GGEC01048193">
    <property type="protein sequence ID" value="MBX28677.1"/>
    <property type="molecule type" value="Transcribed_RNA"/>
</dbReference>
<dbReference type="AlphaFoldDB" id="A0A2P2MEN8"/>
<proteinExistence type="predicted"/>
<keyword evidence="1" id="KW-1133">Transmembrane helix</keyword>
<feature type="transmembrane region" description="Helical" evidence="1">
    <location>
        <begin position="9"/>
        <end position="29"/>
    </location>
</feature>
<evidence type="ECO:0000313" key="2">
    <source>
        <dbReference type="EMBL" id="MBX28677.1"/>
    </source>
</evidence>
<evidence type="ECO:0000256" key="1">
    <source>
        <dbReference type="SAM" id="Phobius"/>
    </source>
</evidence>
<reference evidence="2" key="1">
    <citation type="submission" date="2018-02" db="EMBL/GenBank/DDBJ databases">
        <title>Rhizophora mucronata_Transcriptome.</title>
        <authorList>
            <person name="Meera S.P."/>
            <person name="Sreeshan A."/>
            <person name="Augustine A."/>
        </authorList>
    </citation>
    <scope>NUCLEOTIDE SEQUENCE</scope>
    <source>
        <tissue evidence="2">Leaf</tissue>
    </source>
</reference>
<name>A0A2P2MEN8_RHIMU</name>
<accession>A0A2P2MEN8</accession>
<protein>
    <submittedName>
        <fullName evidence="2">Pre-mRNA-processing protein 40A</fullName>
    </submittedName>
</protein>
<keyword evidence="1" id="KW-0812">Transmembrane</keyword>
<keyword evidence="1" id="KW-0472">Membrane</keyword>
<sequence>MKSQDCRNFLYSATFRLCSSAALSFSWIINECINKKKRRITIMESLISATHLTCERLL</sequence>